<name>A0A8E0S268_9TREM</name>
<dbReference type="GO" id="GO:0007169">
    <property type="term" value="P:cell surface receptor protein tyrosine kinase signaling pathway"/>
    <property type="evidence" value="ECO:0007669"/>
    <property type="project" value="TreeGrafter"/>
</dbReference>
<gene>
    <name evidence="5" type="ORF">FBUS_02582</name>
</gene>
<dbReference type="GO" id="GO:0016477">
    <property type="term" value="P:cell migration"/>
    <property type="evidence" value="ECO:0007669"/>
    <property type="project" value="TreeGrafter"/>
</dbReference>
<dbReference type="SMART" id="SM00326">
    <property type="entry name" value="SH3"/>
    <property type="match status" value="1"/>
</dbReference>
<dbReference type="InterPro" id="IPR037362">
    <property type="entry name" value="CAS_fam"/>
</dbReference>
<keyword evidence="6" id="KW-1185">Reference proteome</keyword>
<accession>A0A8E0S268</accession>
<dbReference type="AlphaFoldDB" id="A0A8E0S268"/>
<keyword evidence="1 2" id="KW-0728">SH3 domain</keyword>
<feature type="region of interest" description="Disordered" evidence="3">
    <location>
        <begin position="120"/>
        <end position="144"/>
    </location>
</feature>
<dbReference type="InterPro" id="IPR001452">
    <property type="entry name" value="SH3_domain"/>
</dbReference>
<dbReference type="Gene3D" id="2.30.30.40">
    <property type="entry name" value="SH3 Domains"/>
    <property type="match status" value="1"/>
</dbReference>
<dbReference type="GO" id="GO:0005886">
    <property type="term" value="C:plasma membrane"/>
    <property type="evidence" value="ECO:0007669"/>
    <property type="project" value="TreeGrafter"/>
</dbReference>
<evidence type="ECO:0000313" key="6">
    <source>
        <dbReference type="Proteomes" id="UP000728185"/>
    </source>
</evidence>
<dbReference type="InterPro" id="IPR036028">
    <property type="entry name" value="SH3-like_dom_sf"/>
</dbReference>
<dbReference type="PANTHER" id="PTHR10654:SF18">
    <property type="entry name" value="IP17195P"/>
    <property type="match status" value="1"/>
</dbReference>
<feature type="compositionally biased region" description="Low complexity" evidence="3">
    <location>
        <begin position="453"/>
        <end position="463"/>
    </location>
</feature>
<sequence length="678" mass="75547">MTTKPIKTILARALYDNQSEFPTELAFTRGDIVTVLERDPEGYEGWWICSLKGKIGIAPGNRFEVLGSISKTKTDVASDVYDDPREWSVPEPVTRLHQTIPCAQLFGMGTYENLESRKSGNRISDVTDSGNYSNRSSDVSLSMHSVTGATLTGSIESRMQRRTPDSQFEDYEDLDFDSPRNHKPDFDQLVRALPPMPQSTTTNTRRQIPMMNRRSYGMGDYKQTPWQNDADKRDSDLTSNQCDALALKSGETEKTIYICSDQSKNNKNEEGGENLMITSSTDLTSTTKSCSTTGGVNAEEDLLMALGSRSAYVRFFSPLKQRVEAQCKRVLSAIRSDHPQDLVDVTVCIYNLALLVHDLTIVHQICSMLTTSSKDSPDTGLIRKFLLLRKTAEDLKNQLSEVVKSVEAKKTTKFRELSRLLAMVSQTVAALDAAVLANSPLLFSPTKILRRANSSSRSRGSNRQLEASRSLSSSVPHLTHLDTAEVAAGLEELQRMNPKQFKAFQDGTRSLKQLCDRSLNIAQEFLGELKAHDWSPSGQKREKTPLTLGFLTSQVKNILHQSSLLVRAITEFCATVCGDGENTALEGRRDYRRKLAMELEHRGSAICEALKGLVIQAKEATNYLRSEYPNKTDSYVTNYVLPMPGPVWQRLLGSTRGVCMNLTAVNKILASYSFQLPK</sequence>
<evidence type="ECO:0000256" key="3">
    <source>
        <dbReference type="SAM" id="MobiDB-lite"/>
    </source>
</evidence>
<dbReference type="PANTHER" id="PTHR10654">
    <property type="entry name" value="CAS SCAFFOLDING PROTEIN"/>
    <property type="match status" value="1"/>
</dbReference>
<feature type="domain" description="SH3" evidence="4">
    <location>
        <begin position="6"/>
        <end position="68"/>
    </location>
</feature>
<dbReference type="SUPFAM" id="SSF50044">
    <property type="entry name" value="SH3-domain"/>
    <property type="match status" value="1"/>
</dbReference>
<evidence type="ECO:0000256" key="2">
    <source>
        <dbReference type="PROSITE-ProRule" id="PRU00192"/>
    </source>
</evidence>
<evidence type="ECO:0000256" key="1">
    <source>
        <dbReference type="ARBA" id="ARBA00022443"/>
    </source>
</evidence>
<dbReference type="Pfam" id="PF00018">
    <property type="entry name" value="SH3_1"/>
    <property type="match status" value="1"/>
</dbReference>
<dbReference type="PROSITE" id="PS50002">
    <property type="entry name" value="SH3"/>
    <property type="match status" value="1"/>
</dbReference>
<dbReference type="CDD" id="cd11844">
    <property type="entry name" value="SH3_CAS"/>
    <property type="match status" value="1"/>
</dbReference>
<proteinExistence type="predicted"/>
<feature type="region of interest" description="Disordered" evidence="3">
    <location>
        <begin position="453"/>
        <end position="473"/>
    </location>
</feature>
<feature type="compositionally biased region" description="Polar residues" evidence="3">
    <location>
        <begin position="464"/>
        <end position="473"/>
    </location>
</feature>
<feature type="compositionally biased region" description="Polar residues" evidence="3">
    <location>
        <begin position="121"/>
        <end position="144"/>
    </location>
</feature>
<evidence type="ECO:0000313" key="5">
    <source>
        <dbReference type="EMBL" id="KAA0198639.1"/>
    </source>
</evidence>
<evidence type="ECO:0000259" key="4">
    <source>
        <dbReference type="PROSITE" id="PS50002"/>
    </source>
</evidence>
<dbReference type="GO" id="GO:0005737">
    <property type="term" value="C:cytoplasm"/>
    <property type="evidence" value="ECO:0007669"/>
    <property type="project" value="TreeGrafter"/>
</dbReference>
<organism evidence="5 6">
    <name type="scientific">Fasciolopsis buskii</name>
    <dbReference type="NCBI Taxonomy" id="27845"/>
    <lineage>
        <taxon>Eukaryota</taxon>
        <taxon>Metazoa</taxon>
        <taxon>Spiralia</taxon>
        <taxon>Lophotrochozoa</taxon>
        <taxon>Platyhelminthes</taxon>
        <taxon>Trematoda</taxon>
        <taxon>Digenea</taxon>
        <taxon>Plagiorchiida</taxon>
        <taxon>Echinostomata</taxon>
        <taxon>Echinostomatoidea</taxon>
        <taxon>Fasciolidae</taxon>
        <taxon>Fasciolopsis</taxon>
    </lineage>
</organism>
<comment type="caution">
    <text evidence="5">The sequence shown here is derived from an EMBL/GenBank/DDBJ whole genome shotgun (WGS) entry which is preliminary data.</text>
</comment>
<dbReference type="EMBL" id="LUCM01001596">
    <property type="protein sequence ID" value="KAA0198639.1"/>
    <property type="molecule type" value="Genomic_DNA"/>
</dbReference>
<protein>
    <submittedName>
        <fullName evidence="5">Breast cancer anti-estrogen resistance protein 1</fullName>
    </submittedName>
</protein>
<dbReference type="FunFam" id="2.30.30.40:FF:000009">
    <property type="entry name" value="Breast cancer anti-estrogen resistance 1"/>
    <property type="match status" value="1"/>
</dbReference>
<reference evidence="5" key="1">
    <citation type="submission" date="2019-05" db="EMBL/GenBank/DDBJ databases">
        <title>Annotation for the trematode Fasciolopsis buski.</title>
        <authorList>
            <person name="Choi Y.-J."/>
        </authorList>
    </citation>
    <scope>NUCLEOTIDE SEQUENCE</scope>
    <source>
        <strain evidence="5">HT</strain>
        <tissue evidence="5">Whole worm</tissue>
    </source>
</reference>
<dbReference type="Proteomes" id="UP000728185">
    <property type="component" value="Unassembled WGS sequence"/>
</dbReference>
<dbReference type="OrthoDB" id="5983572at2759"/>